<dbReference type="AlphaFoldDB" id="L8HAC4"/>
<dbReference type="VEuPathDB" id="AmoebaDB:ACA1_183250"/>
<dbReference type="InterPro" id="IPR008775">
    <property type="entry name" value="Phytyl_CoA_dOase-like"/>
</dbReference>
<gene>
    <name evidence="2" type="ORF">ACA1_183250</name>
</gene>
<accession>L8HAC4</accession>
<protein>
    <submittedName>
        <fullName evidence="2">PhytanoylCoA dioxygenase (PhyH) superfamily protein</fullName>
    </submittedName>
</protein>
<dbReference type="PANTHER" id="PTHR20883:SF14">
    <property type="entry name" value="PHYTANOYL-COA DIOXYGENASE"/>
    <property type="match status" value="1"/>
</dbReference>
<evidence type="ECO:0000256" key="1">
    <source>
        <dbReference type="ARBA" id="ARBA00001962"/>
    </source>
</evidence>
<dbReference type="STRING" id="1257118.L8HAC4"/>
<dbReference type="Pfam" id="PF05721">
    <property type="entry name" value="PhyH"/>
    <property type="match status" value="1"/>
</dbReference>
<dbReference type="PANTHER" id="PTHR20883">
    <property type="entry name" value="PHYTANOYL-COA DIOXYGENASE DOMAIN CONTAINING 1"/>
    <property type="match status" value="1"/>
</dbReference>
<keyword evidence="3" id="KW-1185">Reference proteome</keyword>
<dbReference type="RefSeq" id="XP_004345935.1">
    <property type="nucleotide sequence ID" value="XM_004345885.1"/>
</dbReference>
<name>L8HAC4_ACACF</name>
<dbReference type="GO" id="GO:0051213">
    <property type="term" value="F:dioxygenase activity"/>
    <property type="evidence" value="ECO:0007669"/>
    <property type="project" value="UniProtKB-KW"/>
</dbReference>
<proteinExistence type="predicted"/>
<keyword evidence="2" id="KW-0560">Oxidoreductase</keyword>
<organism evidence="2 3">
    <name type="scientific">Acanthamoeba castellanii (strain ATCC 30010 / Neff)</name>
    <dbReference type="NCBI Taxonomy" id="1257118"/>
    <lineage>
        <taxon>Eukaryota</taxon>
        <taxon>Amoebozoa</taxon>
        <taxon>Discosea</taxon>
        <taxon>Longamoebia</taxon>
        <taxon>Centramoebida</taxon>
        <taxon>Acanthamoebidae</taxon>
        <taxon>Acanthamoeba</taxon>
    </lineage>
</organism>
<evidence type="ECO:0000313" key="2">
    <source>
        <dbReference type="EMBL" id="ELR21391.1"/>
    </source>
</evidence>
<reference evidence="2 3" key="1">
    <citation type="journal article" date="2013" name="Genome Biol.">
        <title>Genome of Acanthamoeba castellanii highlights extensive lateral gene transfer and early evolution of tyrosine kinase signaling.</title>
        <authorList>
            <person name="Clarke M."/>
            <person name="Lohan A.J."/>
            <person name="Liu B."/>
            <person name="Lagkouvardos I."/>
            <person name="Roy S."/>
            <person name="Zafar N."/>
            <person name="Bertelli C."/>
            <person name="Schilde C."/>
            <person name="Kianianmomeni A."/>
            <person name="Burglin T.R."/>
            <person name="Frech C."/>
            <person name="Turcotte B."/>
            <person name="Kopec K.O."/>
            <person name="Synnott J.M."/>
            <person name="Choo C."/>
            <person name="Paponov I."/>
            <person name="Finkler A."/>
            <person name="Soon Heng Tan C."/>
            <person name="Hutchins A.P."/>
            <person name="Weinmeier T."/>
            <person name="Rattei T."/>
            <person name="Chu J.S."/>
            <person name="Gimenez G."/>
            <person name="Irimia M."/>
            <person name="Rigden D.J."/>
            <person name="Fitzpatrick D.A."/>
            <person name="Lorenzo-Morales J."/>
            <person name="Bateman A."/>
            <person name="Chiu C.H."/>
            <person name="Tang P."/>
            <person name="Hegemann P."/>
            <person name="Fromm H."/>
            <person name="Raoult D."/>
            <person name="Greub G."/>
            <person name="Miranda-Saavedra D."/>
            <person name="Chen N."/>
            <person name="Nash P."/>
            <person name="Ginger M.L."/>
            <person name="Horn M."/>
            <person name="Schaap P."/>
            <person name="Caler L."/>
            <person name="Loftus B."/>
        </authorList>
    </citation>
    <scope>NUCLEOTIDE SEQUENCE [LARGE SCALE GENOMIC DNA]</scope>
    <source>
        <strain evidence="2 3">Neff</strain>
    </source>
</reference>
<dbReference type="GeneID" id="14922283"/>
<dbReference type="EMBL" id="KB007904">
    <property type="protein sequence ID" value="ELR21391.1"/>
    <property type="molecule type" value="Genomic_DNA"/>
</dbReference>
<dbReference type="SUPFAM" id="SSF51197">
    <property type="entry name" value="Clavaminate synthase-like"/>
    <property type="match status" value="1"/>
</dbReference>
<keyword evidence="2" id="KW-0223">Dioxygenase</keyword>
<dbReference type="Proteomes" id="UP000011083">
    <property type="component" value="Unassembled WGS sequence"/>
</dbReference>
<dbReference type="Gene3D" id="2.60.120.620">
    <property type="entry name" value="q2cbj1_9rhob like domain"/>
    <property type="match status" value="1"/>
</dbReference>
<dbReference type="OrthoDB" id="445007at2759"/>
<dbReference type="OMA" id="FNVPWHQ"/>
<dbReference type="KEGG" id="acan:ACA1_183250"/>
<sequence length="333" mass="37468">MSCMHLLSEEQLALLEKDGFLIVNDFFTPDELLPVLKEVEERVDRLAQRLYAAGKIQHLHADADVFHRLTLLEQEFKGASVLIHTSGVMGTELAKIWSHPRLLDVVQQMLPSSGDDGQLAGHPVWNLRSKTPGNALATVPWHQDCAYLAAGAERTSQPTAWIPLCDVDRSMGTLRLIRGAANLPVLPHHLERNRKGKSSHSEQEEGDQGSWYLYINEDDLPAGERVDCEMKLGSVVFFNNTIPHCSGDNTSDRIRWSVDLRWQRSNESSGFEAIKDLLPLRDAQGAEVAGFWSSWRDWASVNRNAAQKDTRWHSADQDEFDTVVAGPWIARWA</sequence>
<evidence type="ECO:0000313" key="3">
    <source>
        <dbReference type="Proteomes" id="UP000011083"/>
    </source>
</evidence>
<comment type="cofactor">
    <cofactor evidence="1">
        <name>Fe cation</name>
        <dbReference type="ChEBI" id="CHEBI:24875"/>
    </cofactor>
</comment>